<name>A0AB36ZYT6_9BACT</name>
<gene>
    <name evidence="2" type="ORF">B0F89_10539</name>
</gene>
<dbReference type="InterPro" id="IPR013702">
    <property type="entry name" value="FIST_domain_N"/>
</dbReference>
<protein>
    <submittedName>
        <fullName evidence="2">FIST-like protein</fullName>
    </submittedName>
</protein>
<sequence>MSINVKYYKSLDAFVRDCKDENNRYLLLVAQECKFYMSLLKNSKIEAYGAIFPEIIFEAVSYKDGLLAYKLDDDEKIIMQNDISKISFDKEQFKQTKSVITFVDGLSHHIDEFLDSFFELLEPQTQVLGGGAGVVPFSRKEVIFSPEGIYKDAALLLCKKQNINIGVEHGWSILKDQLVTTLVYETNILQIDYDNALDYYKKTIEEDLNIQIDNINDYLNSYPIGLIKFDNEILVKEIFDVSNNSLNISNLISQNSVIAILKGNKEKLINAAKQATLEAVGKCENKQSAVLVFECVSRKNFLKESFDDEMQIIKTTSDNRLMLGVLTLGEIVNKGDINLNLFNKTCLVGAIC</sequence>
<reference evidence="2 3" key="1">
    <citation type="submission" date="2018-02" db="EMBL/GenBank/DDBJ databases">
        <title>Subsurface microbial communities from deep shales in Ohio and West Virginia, USA.</title>
        <authorList>
            <person name="Wrighton K."/>
        </authorList>
    </citation>
    <scope>NUCLEOTIDE SEQUENCE [LARGE SCALE GENOMIC DNA]</scope>
    <source>
        <strain evidence="2 3">MARC-MIP3H16</strain>
    </source>
</reference>
<evidence type="ECO:0000259" key="1">
    <source>
        <dbReference type="SMART" id="SM01204"/>
    </source>
</evidence>
<accession>A0AB36ZYT6</accession>
<dbReference type="PANTHER" id="PTHR40252">
    <property type="entry name" value="BLR0328 PROTEIN"/>
    <property type="match status" value="1"/>
</dbReference>
<dbReference type="Proteomes" id="UP000239861">
    <property type="component" value="Unassembled WGS sequence"/>
</dbReference>
<dbReference type="AlphaFoldDB" id="A0AB36ZYT6"/>
<evidence type="ECO:0000313" key="2">
    <source>
        <dbReference type="EMBL" id="PPK62106.1"/>
    </source>
</evidence>
<dbReference type="InterPro" id="IPR019494">
    <property type="entry name" value="FIST_C"/>
</dbReference>
<feature type="domain" description="FIST C-domain" evidence="1">
    <location>
        <begin position="196"/>
        <end position="334"/>
    </location>
</feature>
<comment type="caution">
    <text evidence="2">The sequence shown here is derived from an EMBL/GenBank/DDBJ whole genome shotgun (WGS) entry which is preliminary data.</text>
</comment>
<evidence type="ECO:0000313" key="3">
    <source>
        <dbReference type="Proteomes" id="UP000239861"/>
    </source>
</evidence>
<dbReference type="EMBL" id="PTIW01000005">
    <property type="protein sequence ID" value="PPK62106.1"/>
    <property type="molecule type" value="Genomic_DNA"/>
</dbReference>
<dbReference type="Pfam" id="PF10442">
    <property type="entry name" value="FIST_C"/>
    <property type="match status" value="1"/>
</dbReference>
<proteinExistence type="predicted"/>
<dbReference type="Pfam" id="PF08495">
    <property type="entry name" value="FIST"/>
    <property type="match status" value="1"/>
</dbReference>
<dbReference type="SMART" id="SM01204">
    <property type="entry name" value="FIST_C"/>
    <property type="match status" value="1"/>
</dbReference>
<organism evidence="2 3">
    <name type="scientific">Malaciobacter marinus</name>
    <dbReference type="NCBI Taxonomy" id="505249"/>
    <lineage>
        <taxon>Bacteria</taxon>
        <taxon>Pseudomonadati</taxon>
        <taxon>Campylobacterota</taxon>
        <taxon>Epsilonproteobacteria</taxon>
        <taxon>Campylobacterales</taxon>
        <taxon>Arcobacteraceae</taxon>
        <taxon>Malaciobacter</taxon>
    </lineage>
</organism>
<dbReference type="RefSeq" id="WP_104411880.1">
    <property type="nucleotide sequence ID" value="NZ_PTIW01000005.1"/>
</dbReference>
<dbReference type="PANTHER" id="PTHR40252:SF2">
    <property type="entry name" value="BLR0328 PROTEIN"/>
    <property type="match status" value="1"/>
</dbReference>